<dbReference type="Pfam" id="PF14636">
    <property type="entry name" value="FNIP_N"/>
    <property type="match status" value="1"/>
</dbReference>
<dbReference type="GO" id="GO:0005737">
    <property type="term" value="C:cytoplasm"/>
    <property type="evidence" value="ECO:0007669"/>
    <property type="project" value="UniProtKB-SubCell"/>
</dbReference>
<evidence type="ECO:0000256" key="4">
    <source>
        <dbReference type="ARBA" id="ARBA00022490"/>
    </source>
</evidence>
<accession>A0A8H7PYD9</accession>
<evidence type="ECO:0000313" key="9">
    <source>
        <dbReference type="EMBL" id="KAG2182954.1"/>
    </source>
</evidence>
<dbReference type="InterPro" id="IPR037545">
    <property type="entry name" value="DENN_FNIP1/2"/>
</dbReference>
<dbReference type="Pfam" id="PF14638">
    <property type="entry name" value="FNIP_C"/>
    <property type="match status" value="1"/>
</dbReference>
<feature type="region of interest" description="Disordered" evidence="7">
    <location>
        <begin position="183"/>
        <end position="294"/>
    </location>
</feature>
<dbReference type="Proteomes" id="UP000612746">
    <property type="component" value="Unassembled WGS sequence"/>
</dbReference>
<dbReference type="PANTHER" id="PTHR21634">
    <property type="entry name" value="RE13835P"/>
    <property type="match status" value="1"/>
</dbReference>
<dbReference type="InterPro" id="IPR028084">
    <property type="entry name" value="FNIP_N_dom"/>
</dbReference>
<keyword evidence="4" id="KW-0963">Cytoplasm</keyword>
<dbReference type="OrthoDB" id="10051712at2759"/>
<protein>
    <recommendedName>
        <fullName evidence="8">UDENN FNIP1/2-type domain-containing protein</fullName>
    </recommendedName>
</protein>
<keyword evidence="10" id="KW-1185">Reference proteome</keyword>
<keyword evidence="6" id="KW-0458">Lysosome</keyword>
<proteinExistence type="inferred from homology"/>
<organism evidence="9 10">
    <name type="scientific">Umbelopsis vinacea</name>
    <dbReference type="NCBI Taxonomy" id="44442"/>
    <lineage>
        <taxon>Eukaryota</taxon>
        <taxon>Fungi</taxon>
        <taxon>Fungi incertae sedis</taxon>
        <taxon>Mucoromycota</taxon>
        <taxon>Mucoromycotina</taxon>
        <taxon>Umbelopsidomycetes</taxon>
        <taxon>Umbelopsidales</taxon>
        <taxon>Umbelopsidaceae</taxon>
        <taxon>Umbelopsis</taxon>
    </lineage>
</organism>
<dbReference type="InterPro" id="IPR026156">
    <property type="entry name" value="FNIP_fam"/>
</dbReference>
<dbReference type="InterPro" id="IPR028085">
    <property type="entry name" value="FNIP_mid_dom"/>
</dbReference>
<feature type="domain" description="UDENN FNIP1/2-type" evidence="8">
    <location>
        <begin position="34"/>
        <end position="910"/>
    </location>
</feature>
<gene>
    <name evidence="9" type="ORF">INT44_005935</name>
</gene>
<dbReference type="PRINTS" id="PR02073">
    <property type="entry name" value="FOLLICULNIP1"/>
</dbReference>
<dbReference type="PANTHER" id="PTHR21634:SF9">
    <property type="entry name" value="RE13835P"/>
    <property type="match status" value="1"/>
</dbReference>
<feature type="compositionally biased region" description="Low complexity" evidence="7">
    <location>
        <begin position="189"/>
        <end position="204"/>
    </location>
</feature>
<evidence type="ECO:0000256" key="7">
    <source>
        <dbReference type="SAM" id="MobiDB-lite"/>
    </source>
</evidence>
<evidence type="ECO:0000256" key="5">
    <source>
        <dbReference type="ARBA" id="ARBA00023136"/>
    </source>
</evidence>
<dbReference type="GO" id="GO:0051087">
    <property type="term" value="F:protein-folding chaperone binding"/>
    <property type="evidence" value="ECO:0007669"/>
    <property type="project" value="TreeGrafter"/>
</dbReference>
<feature type="region of interest" description="Disordered" evidence="7">
    <location>
        <begin position="665"/>
        <end position="684"/>
    </location>
</feature>
<evidence type="ECO:0000256" key="1">
    <source>
        <dbReference type="ARBA" id="ARBA00004496"/>
    </source>
</evidence>
<comment type="caution">
    <text evidence="9">The sequence shown here is derived from an EMBL/GenBank/DDBJ whole genome shotgun (WGS) entry which is preliminary data.</text>
</comment>
<comment type="similarity">
    <text evidence="3">Belongs to the FNIP family.</text>
</comment>
<dbReference type="AlphaFoldDB" id="A0A8H7PYD9"/>
<name>A0A8H7PYD9_9FUNG</name>
<feature type="compositionally biased region" description="Basic residues" evidence="7">
    <location>
        <begin position="261"/>
        <end position="274"/>
    </location>
</feature>
<reference evidence="9" key="1">
    <citation type="submission" date="2020-12" db="EMBL/GenBank/DDBJ databases">
        <title>Metabolic potential, ecology and presence of endohyphal bacteria is reflected in genomic diversity of Mucoromycotina.</title>
        <authorList>
            <person name="Muszewska A."/>
            <person name="Okrasinska A."/>
            <person name="Steczkiewicz K."/>
            <person name="Drgas O."/>
            <person name="Orlowska M."/>
            <person name="Perlinska-Lenart U."/>
            <person name="Aleksandrzak-Piekarczyk T."/>
            <person name="Szatraj K."/>
            <person name="Zielenkiewicz U."/>
            <person name="Pilsyk S."/>
            <person name="Malc E."/>
            <person name="Mieczkowski P."/>
            <person name="Kruszewska J.S."/>
            <person name="Biernat P."/>
            <person name="Pawlowska J."/>
        </authorList>
    </citation>
    <scope>NUCLEOTIDE SEQUENCE</scope>
    <source>
        <strain evidence="9">WA0000051536</strain>
    </source>
</reference>
<evidence type="ECO:0000259" key="8">
    <source>
        <dbReference type="PROSITE" id="PS51836"/>
    </source>
</evidence>
<sequence>MLQKLFRSKSTAKDLDDKAAEALLDPDQWKLDPIDPDRVRVLLCQEGSNSSKFALYDSHHPPSNETGSVRIPNDVSRSWNGTQLHTIASRANEIVGSLAEGRRSSDFRSYSVKTLPSVSSHDGVSQQRKQYRKLDIIGDMIFGATPLAYKGTSTKIHYKRDKHPQIILTNLFTINPRELENQPINRRGSFSSVNSDMSFSSSASGPYMDGTTIFGPRLSHRPSISRPHSIVDDSPELSSDDESSRYSSVSPFAEQLFGRSPKSRRSLNSKRSRRFSQTSIEDGTFNPTPLPNTRTYDVVEPSTVRHPSRSIKYALAVVITLDNSETHPLLDLIFSHFAVIENKLHQLQVIAFKLLCNHFRRSSPRQMHLSGHNSIFAQPQRRSRGSLPFLSANTFQNDPILLDAVAKFKESICSLYNTPRIQEPLWLNMSTFSHRRPEYANNLLRELTNLMDLYDNRAQNFLISTMLTSVLTYHLSWVPTIRPPEESRSPHLGGYNHGYYDPLWAQLSDLYGHVGHQTRMARTIVVGQQPAVVRRIIYVLSYFIRCNEVYDNMEVLATDTDSNSIFGKEFPMEDTSGEMEDHIVQQLMGSAESKSINIPRKKGEDIGYREDISIASSLDTTSPIKEDDQGYRSPPPPIHPTQVNFDTAAHTTAVASAIAAETRELRQEKGSYSDSRSPSLSSRSPVVDADCCYPLSMPKSYIYHMEPDITLAKETGVPSAAADELFAKSYGRSLMVGYCNSYKSDFVLMGLPNNSFIDALESDMRDTLTQYSLTNDTSEAVCIVIDTNTSRCRTLHQRPDEPDQTLHDMDSRNDDWQYMQMSSLVHQMLTDLKRKFQTGVGAEECLGWLEDQLQLLYLRSTFLQEAVYQWQNGYNALDEQPFFYDPKALAAEIRVEENDIPLLLNICSTYDEKLPSILAQIDL</sequence>
<feature type="compositionally biased region" description="Low complexity" evidence="7">
    <location>
        <begin position="672"/>
        <end position="684"/>
    </location>
</feature>
<dbReference type="Pfam" id="PF14637">
    <property type="entry name" value="FNIP_M"/>
    <property type="match status" value="1"/>
</dbReference>
<comment type="subcellular location">
    <subcellularLocation>
        <location evidence="1">Cytoplasm</location>
    </subcellularLocation>
    <subcellularLocation>
        <location evidence="2">Lysosome membrane</location>
    </subcellularLocation>
</comment>
<evidence type="ECO:0000256" key="6">
    <source>
        <dbReference type="ARBA" id="ARBA00023228"/>
    </source>
</evidence>
<evidence type="ECO:0000256" key="2">
    <source>
        <dbReference type="ARBA" id="ARBA00004656"/>
    </source>
</evidence>
<keyword evidence="5" id="KW-0472">Membrane</keyword>
<feature type="compositionally biased region" description="Polar residues" evidence="7">
    <location>
        <begin position="277"/>
        <end position="294"/>
    </location>
</feature>
<evidence type="ECO:0000313" key="10">
    <source>
        <dbReference type="Proteomes" id="UP000612746"/>
    </source>
</evidence>
<dbReference type="PROSITE" id="PS51836">
    <property type="entry name" value="DENN_FNIP12"/>
    <property type="match status" value="1"/>
</dbReference>
<evidence type="ECO:0000256" key="3">
    <source>
        <dbReference type="ARBA" id="ARBA00007541"/>
    </source>
</evidence>
<dbReference type="GO" id="GO:0042030">
    <property type="term" value="F:ATPase inhibitor activity"/>
    <property type="evidence" value="ECO:0007669"/>
    <property type="project" value="TreeGrafter"/>
</dbReference>
<dbReference type="InterPro" id="IPR028086">
    <property type="entry name" value="FNIP_C_dom"/>
</dbReference>
<dbReference type="EMBL" id="JAEPRA010000007">
    <property type="protein sequence ID" value="KAG2182954.1"/>
    <property type="molecule type" value="Genomic_DNA"/>
</dbReference>